<gene>
    <name evidence="1" type="ORF">DSO57_1029771</name>
</gene>
<name>A0ACC2S364_9FUNG</name>
<protein>
    <submittedName>
        <fullName evidence="1">Uncharacterized protein</fullName>
    </submittedName>
</protein>
<evidence type="ECO:0000313" key="2">
    <source>
        <dbReference type="Proteomes" id="UP001165960"/>
    </source>
</evidence>
<sequence length="256" mass="29261">MIRSQDSKVIIDSSSHMFFCHNTNHILTYDSIQAKYPAPYYRNELPPYSQRNKWCSLQGAHVLVCGRRQQSPFPLLTGFHERYDSAPMEASDVERDQWFRQEEEIIDVNKLPIIPDSKCAGLPIASLDQPIEVEQATIIDLASNLITGYQLVHEPASVEFLLFYRHLDAQQLLASFWSFLNSEAGSLDQLPNVKRVSNCIQSFVHPAIHHLLGVQACHHMEVQDLVAYSNHQEYQAALVHCLDLSFAEVQNYAHQN</sequence>
<dbReference type="Proteomes" id="UP001165960">
    <property type="component" value="Unassembled WGS sequence"/>
</dbReference>
<keyword evidence="2" id="KW-1185">Reference proteome</keyword>
<comment type="caution">
    <text evidence="1">The sequence shown here is derived from an EMBL/GenBank/DDBJ whole genome shotgun (WGS) entry which is preliminary data.</text>
</comment>
<accession>A0ACC2S364</accession>
<dbReference type="EMBL" id="QTSX02005879">
    <property type="protein sequence ID" value="KAJ9056750.1"/>
    <property type="molecule type" value="Genomic_DNA"/>
</dbReference>
<reference evidence="1" key="1">
    <citation type="submission" date="2022-04" db="EMBL/GenBank/DDBJ databases">
        <title>Genome of the entomopathogenic fungus Entomophthora muscae.</title>
        <authorList>
            <person name="Elya C."/>
            <person name="Lovett B.R."/>
            <person name="Lee E."/>
            <person name="Macias A.M."/>
            <person name="Hajek A.E."/>
            <person name="De Bivort B.L."/>
            <person name="Kasson M.T."/>
            <person name="De Fine Licht H.H."/>
            <person name="Stajich J.E."/>
        </authorList>
    </citation>
    <scope>NUCLEOTIDE SEQUENCE</scope>
    <source>
        <strain evidence="1">Berkeley</strain>
    </source>
</reference>
<evidence type="ECO:0000313" key="1">
    <source>
        <dbReference type="EMBL" id="KAJ9056750.1"/>
    </source>
</evidence>
<proteinExistence type="predicted"/>
<organism evidence="1 2">
    <name type="scientific">Entomophthora muscae</name>
    <dbReference type="NCBI Taxonomy" id="34485"/>
    <lineage>
        <taxon>Eukaryota</taxon>
        <taxon>Fungi</taxon>
        <taxon>Fungi incertae sedis</taxon>
        <taxon>Zoopagomycota</taxon>
        <taxon>Entomophthoromycotina</taxon>
        <taxon>Entomophthoromycetes</taxon>
        <taxon>Entomophthorales</taxon>
        <taxon>Entomophthoraceae</taxon>
        <taxon>Entomophthora</taxon>
    </lineage>
</organism>